<feature type="compositionally biased region" description="Polar residues" evidence="1">
    <location>
        <begin position="64"/>
        <end position="82"/>
    </location>
</feature>
<reference evidence="2" key="2">
    <citation type="journal article" date="2022" name="Microb. Genom.">
        <title>A chromosome-scale genome assembly of the tomato pathogen Cladosporium fulvum reveals a compartmentalized genome architecture and the presence of a dispensable chromosome.</title>
        <authorList>
            <person name="Zaccaron A.Z."/>
            <person name="Chen L.H."/>
            <person name="Samaras A."/>
            <person name="Stergiopoulos I."/>
        </authorList>
    </citation>
    <scope>NUCLEOTIDE SEQUENCE</scope>
    <source>
        <strain evidence="2">Race5_Kim</strain>
    </source>
</reference>
<sequence length="327" mass="35332">MFGHSVACTGGSESNNKIRNLNTLINRITFPQPTKWLPTETHRATAVQRLLLARTLLTPDSRKSASNSVTPSSARAGSHPSTPGSGNRSLSGSSTSNSPTSADNGERSGYTTFESSQVIGKGFVRKRGPSAYEHIKYPFVICDMAHNGKGGYTFPWLGLHGNKNVKALPEECPNAKKIYFQLNFTHELIKEELQSQAFKNTINEVTSKIKDLKWRQKVYVAIAITDMAHPVAEDSSLGANVYVADTCMANLGKATSSTPAVTRSSFRSTSRRGLRRGKATSSAIASSAFSSTSADSIACPPASTYIPIYATATHKASKRDVQDRRPV</sequence>
<feature type="region of interest" description="Disordered" evidence="1">
    <location>
        <begin position="259"/>
        <end position="279"/>
    </location>
</feature>
<evidence type="ECO:0000256" key="1">
    <source>
        <dbReference type="SAM" id="MobiDB-lite"/>
    </source>
</evidence>
<feature type="compositionally biased region" description="Low complexity" evidence="1">
    <location>
        <begin position="83"/>
        <end position="101"/>
    </location>
</feature>
<dbReference type="RefSeq" id="XP_047761103.1">
    <property type="nucleotide sequence ID" value="XM_047904457.1"/>
</dbReference>
<dbReference type="KEGG" id="ffu:CLAFUR5_05309"/>
<name>A0A9Q8LG30_PASFU</name>
<evidence type="ECO:0000313" key="3">
    <source>
        <dbReference type="Proteomes" id="UP000756132"/>
    </source>
</evidence>
<accession>A0A9Q8LG30</accession>
<keyword evidence="3" id="KW-1185">Reference proteome</keyword>
<dbReference type="GeneID" id="71985187"/>
<reference evidence="2" key="1">
    <citation type="submission" date="2021-12" db="EMBL/GenBank/DDBJ databases">
        <authorList>
            <person name="Zaccaron A."/>
            <person name="Stergiopoulos I."/>
        </authorList>
    </citation>
    <scope>NUCLEOTIDE SEQUENCE</scope>
    <source>
        <strain evidence="2">Race5_Kim</strain>
    </source>
</reference>
<feature type="compositionally biased region" description="Basic residues" evidence="1">
    <location>
        <begin position="269"/>
        <end position="278"/>
    </location>
</feature>
<evidence type="ECO:0000313" key="2">
    <source>
        <dbReference type="EMBL" id="UJO16737.1"/>
    </source>
</evidence>
<dbReference type="AlphaFoldDB" id="A0A9Q8LG30"/>
<protein>
    <submittedName>
        <fullName evidence="2">Uncharacterized protein</fullName>
    </submittedName>
</protein>
<feature type="region of interest" description="Disordered" evidence="1">
    <location>
        <begin position="61"/>
        <end position="111"/>
    </location>
</feature>
<dbReference type="Proteomes" id="UP000756132">
    <property type="component" value="Chromosome 4"/>
</dbReference>
<proteinExistence type="predicted"/>
<organism evidence="2 3">
    <name type="scientific">Passalora fulva</name>
    <name type="common">Tomato leaf mold</name>
    <name type="synonym">Cladosporium fulvum</name>
    <dbReference type="NCBI Taxonomy" id="5499"/>
    <lineage>
        <taxon>Eukaryota</taxon>
        <taxon>Fungi</taxon>
        <taxon>Dikarya</taxon>
        <taxon>Ascomycota</taxon>
        <taxon>Pezizomycotina</taxon>
        <taxon>Dothideomycetes</taxon>
        <taxon>Dothideomycetidae</taxon>
        <taxon>Mycosphaerellales</taxon>
        <taxon>Mycosphaerellaceae</taxon>
        <taxon>Fulvia</taxon>
    </lineage>
</organism>
<gene>
    <name evidence="2" type="ORF">CLAFUR5_05309</name>
</gene>
<dbReference type="EMBL" id="CP090166">
    <property type="protein sequence ID" value="UJO16737.1"/>
    <property type="molecule type" value="Genomic_DNA"/>
</dbReference>